<name>A0A0D9Y4P2_9ORYZ</name>
<evidence type="ECO:0000256" key="1">
    <source>
        <dbReference type="ARBA" id="ARBA00022884"/>
    </source>
</evidence>
<evidence type="ECO:0000256" key="2">
    <source>
        <dbReference type="PROSITE-ProRule" id="PRU00176"/>
    </source>
</evidence>
<keyword evidence="5" id="KW-1185">Reference proteome</keyword>
<organism evidence="4">
    <name type="scientific">Oryza glumipatula</name>
    <dbReference type="NCBI Taxonomy" id="40148"/>
    <lineage>
        <taxon>Eukaryota</taxon>
        <taxon>Viridiplantae</taxon>
        <taxon>Streptophyta</taxon>
        <taxon>Embryophyta</taxon>
        <taxon>Tracheophyta</taxon>
        <taxon>Spermatophyta</taxon>
        <taxon>Magnoliopsida</taxon>
        <taxon>Liliopsida</taxon>
        <taxon>Poales</taxon>
        <taxon>Poaceae</taxon>
        <taxon>BOP clade</taxon>
        <taxon>Oryzoideae</taxon>
        <taxon>Oryzeae</taxon>
        <taxon>Oryzinae</taxon>
        <taxon>Oryza</taxon>
    </lineage>
</organism>
<dbReference type="EnsemblPlants" id="OGLUM01G07070.4">
    <property type="protein sequence ID" value="OGLUM01G07070.4"/>
    <property type="gene ID" value="OGLUM01G07070"/>
</dbReference>
<reference evidence="4" key="1">
    <citation type="submission" date="2013-08" db="EMBL/GenBank/DDBJ databases">
        <title>Oryza genome evolution.</title>
        <authorList>
            <person name="Wing R.A."/>
            <person name="Panaud O."/>
            <person name="Oliveira A.C."/>
        </authorList>
    </citation>
    <scope>NUCLEOTIDE SEQUENCE</scope>
</reference>
<feature type="domain" description="RRM" evidence="3">
    <location>
        <begin position="208"/>
        <end position="288"/>
    </location>
</feature>
<protein>
    <recommendedName>
        <fullName evidence="3">RRM domain-containing protein</fullName>
    </recommendedName>
</protein>
<dbReference type="PROSITE" id="PS50102">
    <property type="entry name" value="RRM"/>
    <property type="match status" value="2"/>
</dbReference>
<dbReference type="Gene3D" id="3.30.70.330">
    <property type="match status" value="2"/>
</dbReference>
<dbReference type="InterPro" id="IPR035979">
    <property type="entry name" value="RBD_domain_sf"/>
</dbReference>
<feature type="domain" description="RRM" evidence="3">
    <location>
        <begin position="112"/>
        <end position="196"/>
    </location>
</feature>
<evidence type="ECO:0000313" key="4">
    <source>
        <dbReference type="EnsemblPlants" id="OGLUM01G07070.4"/>
    </source>
</evidence>
<dbReference type="PANTHER" id="PTHR21245">
    <property type="entry name" value="HETEROGENEOUS NUCLEAR RIBONUCLEOPROTEIN"/>
    <property type="match status" value="1"/>
</dbReference>
<reference evidence="4" key="3">
    <citation type="submission" date="2018-05" db="EMBL/GenBank/DDBJ databases">
        <title>OgluRS3 (Oryza glumaepatula Reference Sequence Version 3).</title>
        <authorList>
            <person name="Zhang J."/>
            <person name="Kudrna D."/>
            <person name="Lee S."/>
            <person name="Talag J."/>
            <person name="Welchert J."/>
            <person name="Wing R.A."/>
        </authorList>
    </citation>
    <scope>NUCLEOTIDE SEQUENCE [LARGE SCALE GENOMIC DNA]</scope>
</reference>
<proteinExistence type="predicted"/>
<evidence type="ECO:0000259" key="3">
    <source>
        <dbReference type="PROSITE" id="PS50102"/>
    </source>
</evidence>
<dbReference type="FunFam" id="3.30.70.330:FF:000498">
    <property type="entry name" value="RNA-binding (RRM/RBD/RNP motifs) family protein"/>
    <property type="match status" value="1"/>
</dbReference>
<dbReference type="SUPFAM" id="SSF54928">
    <property type="entry name" value="RNA-binding domain, RBD"/>
    <property type="match status" value="1"/>
</dbReference>
<dbReference type="InterPro" id="IPR012677">
    <property type="entry name" value="Nucleotide-bd_a/b_plait_sf"/>
</dbReference>
<dbReference type="Pfam" id="PF00076">
    <property type="entry name" value="RRM_1"/>
    <property type="match status" value="2"/>
</dbReference>
<dbReference type="SMART" id="SM00360">
    <property type="entry name" value="RRM"/>
    <property type="match status" value="2"/>
</dbReference>
<dbReference type="InterPro" id="IPR000504">
    <property type="entry name" value="RRM_dom"/>
</dbReference>
<dbReference type="Proteomes" id="UP000026961">
    <property type="component" value="Chromosome 1"/>
</dbReference>
<dbReference type="Gramene" id="OGLUM01G07070.4">
    <property type="protein sequence ID" value="OGLUM01G07070.4"/>
    <property type="gene ID" value="OGLUM01G07070"/>
</dbReference>
<dbReference type="GO" id="GO:0003723">
    <property type="term" value="F:RNA binding"/>
    <property type="evidence" value="ECO:0007669"/>
    <property type="project" value="UniProtKB-UniRule"/>
</dbReference>
<accession>A0A0D9Y4P2</accession>
<sequence length="500" mass="57592">MAHLIRARAIRAGTIIRVLDYLFIDSDINTRVIIVQQLELLQTECALIGTSNTHASPNAYNMLHSDMVAAVRMAHACCMFLDELSTTYLFPAHHNVNVKGEACMICKNDANETLHLRNICFDWTKDDLAEELKTYKLENLEDINLVEDPERKGKNRGYAFLDFRTNVDGVDAFFKLQNRDIYLGTDVRAQVSFSKTLSQDDKIMEKVKSVFLDGLPPHWDEDKVREVFGKFGEIDSIHLARNMFKAKRKDFGFIGFTSRQSALDCISTVSKGGIVEGSGKVRIKASLQRPRPTLKKHSWQGITPMLGIRRGFIGKSYGDREHYGDRERYDDRERYHNRERYGHIHRYERARPREAYLDSRYTNEYPRHRHSRHEESIQRDAYRSKYGHSYLERSHRDSCPDCNPSDHSSSAFYKTGRKLMASSSPGMNKMQPPQAPKWCLFVTSWPNLFMSEVLSLMTTLLLPMKLRSTKNARAGIIHLPEMAPVILTTGITVDKEDRSK</sequence>
<dbReference type="AlphaFoldDB" id="A0A0D9Y4P2"/>
<evidence type="ECO:0000313" key="5">
    <source>
        <dbReference type="Proteomes" id="UP000026961"/>
    </source>
</evidence>
<reference evidence="4" key="2">
    <citation type="submission" date="2015-04" db="UniProtKB">
        <authorList>
            <consortium name="EnsemblPlants"/>
        </authorList>
    </citation>
    <scope>IDENTIFICATION</scope>
</reference>
<dbReference type="CDD" id="cd00590">
    <property type="entry name" value="RRM_SF"/>
    <property type="match status" value="2"/>
</dbReference>
<keyword evidence="1 2" id="KW-0694">RNA-binding</keyword>